<gene>
    <name evidence="1" type="ORF">S01H1_14160</name>
</gene>
<evidence type="ECO:0000313" key="1">
    <source>
        <dbReference type="EMBL" id="GAF81898.1"/>
    </source>
</evidence>
<comment type="caution">
    <text evidence="1">The sequence shown here is derived from an EMBL/GenBank/DDBJ whole genome shotgun (WGS) entry which is preliminary data.</text>
</comment>
<reference evidence="1" key="1">
    <citation type="journal article" date="2014" name="Front. Microbiol.">
        <title>High frequency of phylogenetically diverse reductive dehalogenase-homologous genes in deep subseafloor sedimentary metagenomes.</title>
        <authorList>
            <person name="Kawai M."/>
            <person name="Futagami T."/>
            <person name="Toyoda A."/>
            <person name="Takaki Y."/>
            <person name="Nishi S."/>
            <person name="Hori S."/>
            <person name="Arai W."/>
            <person name="Tsubouchi T."/>
            <person name="Morono Y."/>
            <person name="Uchiyama I."/>
            <person name="Ito T."/>
            <person name="Fujiyama A."/>
            <person name="Inagaki F."/>
            <person name="Takami H."/>
        </authorList>
    </citation>
    <scope>NUCLEOTIDE SEQUENCE</scope>
    <source>
        <strain evidence="1">Expedition CK06-06</strain>
    </source>
</reference>
<dbReference type="EMBL" id="BARS01007348">
    <property type="protein sequence ID" value="GAF81898.1"/>
    <property type="molecule type" value="Genomic_DNA"/>
</dbReference>
<dbReference type="AlphaFoldDB" id="X0SLD9"/>
<accession>X0SLD9</accession>
<sequence>MEHPFKKIGKKVAVVGCKHTTRDFILGLESYGFFIDHCVTIS</sequence>
<proteinExistence type="predicted"/>
<organism evidence="1">
    <name type="scientific">marine sediment metagenome</name>
    <dbReference type="NCBI Taxonomy" id="412755"/>
    <lineage>
        <taxon>unclassified sequences</taxon>
        <taxon>metagenomes</taxon>
        <taxon>ecological metagenomes</taxon>
    </lineage>
</organism>
<feature type="non-terminal residue" evidence="1">
    <location>
        <position position="42"/>
    </location>
</feature>
<protein>
    <submittedName>
        <fullName evidence="1">Uncharacterized protein</fullName>
    </submittedName>
</protein>
<name>X0SLD9_9ZZZZ</name>